<evidence type="ECO:0000313" key="3">
    <source>
        <dbReference type="Proteomes" id="UP000001699"/>
    </source>
</evidence>
<dbReference type="HOGENOM" id="CLU_2811887_0_0_1"/>
<reference evidence="2 3" key="1">
    <citation type="journal article" date="2008" name="PLoS Genet.">
        <title>Genomic islands in the pathogenic filamentous fungus Aspergillus fumigatus.</title>
        <authorList>
            <person name="Fedorova N.D."/>
            <person name="Khaldi N."/>
            <person name="Joardar V.S."/>
            <person name="Maiti R."/>
            <person name="Amedeo P."/>
            <person name="Anderson M.J."/>
            <person name="Crabtree J."/>
            <person name="Silva J.C."/>
            <person name="Badger J.H."/>
            <person name="Albarraq A."/>
            <person name="Angiuoli S."/>
            <person name="Bussey H."/>
            <person name="Bowyer P."/>
            <person name="Cotty P.J."/>
            <person name="Dyer P.S."/>
            <person name="Egan A."/>
            <person name="Galens K."/>
            <person name="Fraser-Liggett C.M."/>
            <person name="Haas B.J."/>
            <person name="Inman J.M."/>
            <person name="Kent R."/>
            <person name="Lemieux S."/>
            <person name="Malavazi I."/>
            <person name="Orvis J."/>
            <person name="Roemer T."/>
            <person name="Ronning C.M."/>
            <person name="Sundaram J.P."/>
            <person name="Sutton G."/>
            <person name="Turner G."/>
            <person name="Venter J.C."/>
            <person name="White O.R."/>
            <person name="Whitty B.R."/>
            <person name="Youngman P."/>
            <person name="Wolfe K.H."/>
            <person name="Goldman G.H."/>
            <person name="Wortman J.R."/>
            <person name="Jiang B."/>
            <person name="Denning D.W."/>
            <person name="Nierman W.C."/>
        </authorList>
    </citation>
    <scope>NUCLEOTIDE SEQUENCE [LARGE SCALE GENOMIC DNA]</scope>
    <source>
        <strain evidence="3">CBS 144.89 / FGSC A1163 / CEA10</strain>
    </source>
</reference>
<proteinExistence type="predicted"/>
<organism evidence="2 3">
    <name type="scientific">Aspergillus fumigatus (strain CBS 144.89 / FGSC A1163 / CEA10)</name>
    <name type="common">Neosartorya fumigata</name>
    <dbReference type="NCBI Taxonomy" id="451804"/>
    <lineage>
        <taxon>Eukaryota</taxon>
        <taxon>Fungi</taxon>
        <taxon>Dikarya</taxon>
        <taxon>Ascomycota</taxon>
        <taxon>Pezizomycotina</taxon>
        <taxon>Eurotiomycetes</taxon>
        <taxon>Eurotiomycetidae</taxon>
        <taxon>Eurotiales</taxon>
        <taxon>Aspergillaceae</taxon>
        <taxon>Aspergillus</taxon>
        <taxon>Aspergillus subgen. Fumigati</taxon>
    </lineage>
</organism>
<keyword evidence="3" id="KW-1185">Reference proteome</keyword>
<feature type="compositionally biased region" description="Low complexity" evidence="1">
    <location>
        <begin position="44"/>
        <end position="54"/>
    </location>
</feature>
<name>B0Y8E2_ASPFC</name>
<feature type="region of interest" description="Disordered" evidence="1">
    <location>
        <begin position="43"/>
        <end position="67"/>
    </location>
</feature>
<protein>
    <submittedName>
        <fullName evidence="2">Uncharacterized protein</fullName>
    </submittedName>
</protein>
<evidence type="ECO:0000313" key="2">
    <source>
        <dbReference type="EMBL" id="EDP49673.1"/>
    </source>
</evidence>
<dbReference type="VEuPathDB" id="FungiDB:AFUB_077030"/>
<gene>
    <name evidence="2" type="ORF">AFUB_077030</name>
</gene>
<evidence type="ECO:0000256" key="1">
    <source>
        <dbReference type="SAM" id="MobiDB-lite"/>
    </source>
</evidence>
<sequence>MSAIEPIGHDVDEDPSKPRAQALSVAVTNKQLPKQLITNSRLQTTSSTINSSNSRAAEQQCAAHKFL</sequence>
<dbReference type="EMBL" id="DS499599">
    <property type="protein sequence ID" value="EDP49673.1"/>
    <property type="molecule type" value="Genomic_DNA"/>
</dbReference>
<dbReference type="AlphaFoldDB" id="B0Y8E2"/>
<dbReference type="Proteomes" id="UP000001699">
    <property type="component" value="Unassembled WGS sequence"/>
</dbReference>
<accession>B0Y8E2</accession>